<feature type="compositionally biased region" description="Basic residues" evidence="1">
    <location>
        <begin position="162"/>
        <end position="171"/>
    </location>
</feature>
<feature type="compositionally biased region" description="Low complexity" evidence="1">
    <location>
        <begin position="798"/>
        <end position="832"/>
    </location>
</feature>
<sequence>MEKVNVAYNLKLAESSLDLSTDAINIANQKEYIKKQEKFKQTVMGAYDICSKKLYKATDPTLEDYFRRKWKISRAQVYRFLDAAAVLKQLEDFKYQPSHERLCRTLKQHAKIPEHMRLLWSKVLESAGDRLTSINSALVANVWNDMLKKGVISMKEVEKAAASKKKRRGSGNRKQSSNKSQKISKVEKHKIDTLKDSNNNSGSNSNKNNNNNNLKNYTTNKIKNSSSFIEDYNHSSSPSMTLNKLNLLKQASSSTNSNNNTNTFIITPSVTQQAISSLSNISIPQNNLHTTTQQNSIITSPSNISSHTIPPLTPPSQSPLIQQQINPSNSLTAQNSISSQNTVASQTNPSSNNPSPNPTITSPYVVQPASYTSIGQSSIQMFPTYTTNPSLNNTPSKSTTQSQQIKNISMTIPSPPVYNDNFNVTSQSNTITVIAATQLPTQAAPTQILNSPNIISTQVQQVQIQVQAPVQAPVQTPVQNQIIINSQTNTSPTMMNNSNYQPPISVNSNTQPAQNQSPNNQSVTQIINSGNPYQTPSTQQLIEPSSISIPVQNRQYSPIVLQTPQQSPSMLNSNSSNSSQTQNIMNQSQNSSWVTYSTQGQIQQQPTPPQTHNNEIQIQNSQSQFKSVVNLFNNPLTSKYNNSTYYSDQNNSSQDQAVSNTYQVYSISQQTQNQNQPQTQTQTQTQSQLQAQSQSQQSQSQSQTQLQSTQHQQGQQIIYTSTNVQGSNVINQNQNQNQQPSPQSQQIIYTTTTNNSQDSSNRPSIFNQNQNPIQQPSQQTNIIYTTSTNVHGGSTFINQNQNQSINPTQTQTQTQNQTHNQNQNQNPQQTNTIFGVNPAAQNQQPSYIYSNNVQAIGVNFQNNTINSSQNQNNSYMVTSSQKVTLINGNQQSQLIPSQNQSQATQPTNLINSQWNNKSNFQTSLNNNPNSNPQNYYTTSSSYISVNNITNPQIKEERTNLNYILNK</sequence>
<feature type="compositionally biased region" description="Polar residues" evidence="1">
    <location>
        <begin position="325"/>
        <end position="346"/>
    </location>
</feature>
<feature type="compositionally biased region" description="Low complexity" evidence="1">
    <location>
        <begin position="565"/>
        <end position="614"/>
    </location>
</feature>
<comment type="caution">
    <text evidence="2">The sequence shown here is derived from an EMBL/GenBank/DDBJ whole genome shotgun (WGS) entry which is preliminary data.</text>
</comment>
<evidence type="ECO:0000313" key="3">
    <source>
        <dbReference type="Proteomes" id="UP000193944"/>
    </source>
</evidence>
<feature type="region of interest" description="Disordered" evidence="1">
    <location>
        <begin position="668"/>
        <end position="708"/>
    </location>
</feature>
<dbReference type="EMBL" id="MCFG01000434">
    <property type="protein sequence ID" value="ORX67696.1"/>
    <property type="molecule type" value="Genomic_DNA"/>
</dbReference>
<protein>
    <submittedName>
        <fullName evidence="2">Uncharacterized protein</fullName>
    </submittedName>
</protein>
<feature type="region of interest" description="Disordered" evidence="1">
    <location>
        <begin position="384"/>
        <end position="404"/>
    </location>
</feature>
<feature type="compositionally biased region" description="Low complexity" evidence="1">
    <location>
        <begin position="172"/>
        <end position="183"/>
    </location>
</feature>
<feature type="compositionally biased region" description="Low complexity" evidence="1">
    <location>
        <begin position="197"/>
        <end position="219"/>
    </location>
</feature>
<evidence type="ECO:0000256" key="1">
    <source>
        <dbReference type="SAM" id="MobiDB-lite"/>
    </source>
</evidence>
<evidence type="ECO:0000313" key="2">
    <source>
        <dbReference type="EMBL" id="ORX67696.1"/>
    </source>
</evidence>
<organism evidence="2 3">
    <name type="scientific">Anaeromyces robustus</name>
    <dbReference type="NCBI Taxonomy" id="1754192"/>
    <lineage>
        <taxon>Eukaryota</taxon>
        <taxon>Fungi</taxon>
        <taxon>Fungi incertae sedis</taxon>
        <taxon>Chytridiomycota</taxon>
        <taxon>Chytridiomycota incertae sedis</taxon>
        <taxon>Neocallimastigomycetes</taxon>
        <taxon>Neocallimastigales</taxon>
        <taxon>Neocallimastigaceae</taxon>
        <taxon>Anaeromyces</taxon>
    </lineage>
</organism>
<feature type="compositionally biased region" description="Low complexity" evidence="1">
    <location>
        <begin position="295"/>
        <end position="310"/>
    </location>
</feature>
<feature type="region of interest" description="Disordered" evidence="1">
    <location>
        <begin position="753"/>
        <end position="777"/>
    </location>
</feature>
<proteinExistence type="predicted"/>
<feature type="compositionally biased region" description="Low complexity" evidence="1">
    <location>
        <begin position="347"/>
        <end position="363"/>
    </location>
</feature>
<feature type="region of interest" description="Disordered" evidence="1">
    <location>
        <begin position="158"/>
        <end position="219"/>
    </location>
</feature>
<feature type="region of interest" description="Disordered" evidence="1">
    <location>
        <begin position="293"/>
        <end position="364"/>
    </location>
</feature>
<dbReference type="Proteomes" id="UP000193944">
    <property type="component" value="Unassembled WGS sequence"/>
</dbReference>
<feature type="compositionally biased region" description="Basic and acidic residues" evidence="1">
    <location>
        <begin position="184"/>
        <end position="195"/>
    </location>
</feature>
<feature type="region of interest" description="Disordered" evidence="1">
    <location>
        <begin position="793"/>
        <end position="833"/>
    </location>
</feature>
<reference evidence="2 3" key="2">
    <citation type="submission" date="2016-08" db="EMBL/GenBank/DDBJ databases">
        <title>Pervasive Adenine N6-methylation of Active Genes in Fungi.</title>
        <authorList>
            <consortium name="DOE Joint Genome Institute"/>
            <person name="Mondo S.J."/>
            <person name="Dannebaum R.O."/>
            <person name="Kuo R.C."/>
            <person name="Labutti K."/>
            <person name="Haridas S."/>
            <person name="Kuo A."/>
            <person name="Salamov A."/>
            <person name="Ahrendt S.R."/>
            <person name="Lipzen A."/>
            <person name="Sullivan W."/>
            <person name="Andreopoulos W.B."/>
            <person name="Clum A."/>
            <person name="Lindquist E."/>
            <person name="Daum C."/>
            <person name="Ramamoorthy G.K."/>
            <person name="Gryganskyi A."/>
            <person name="Culley D."/>
            <person name="Magnuson J.K."/>
            <person name="James T.Y."/>
            <person name="O'Malley M.A."/>
            <person name="Stajich J.E."/>
            <person name="Spatafora J.W."/>
            <person name="Visel A."/>
            <person name="Grigoriev I.V."/>
        </authorList>
    </citation>
    <scope>NUCLEOTIDE SEQUENCE [LARGE SCALE GENOMIC DNA]</scope>
    <source>
        <strain evidence="2 3">S4</strain>
    </source>
</reference>
<name>A0A1Y1W336_9FUNG</name>
<feature type="region of interest" description="Disordered" evidence="1">
    <location>
        <begin position="564"/>
        <end position="614"/>
    </location>
</feature>
<dbReference type="STRING" id="1754192.A0A1Y1W336"/>
<dbReference type="AlphaFoldDB" id="A0A1Y1W336"/>
<reference evidence="2 3" key="1">
    <citation type="submission" date="2016-08" db="EMBL/GenBank/DDBJ databases">
        <title>A Parts List for Fungal Cellulosomes Revealed by Comparative Genomics.</title>
        <authorList>
            <consortium name="DOE Joint Genome Institute"/>
            <person name="Haitjema C.H."/>
            <person name="Gilmore S.P."/>
            <person name="Henske J.K."/>
            <person name="Solomon K.V."/>
            <person name="De Groot R."/>
            <person name="Kuo A."/>
            <person name="Mondo S.J."/>
            <person name="Salamov A.A."/>
            <person name="Labutti K."/>
            <person name="Zhao Z."/>
            <person name="Chiniquy J."/>
            <person name="Barry K."/>
            <person name="Brewer H.M."/>
            <person name="Purvine S.O."/>
            <person name="Wright A.T."/>
            <person name="Boxma B."/>
            <person name="Van Alen T."/>
            <person name="Hackstein J.H."/>
            <person name="Baker S.E."/>
            <person name="Grigoriev I.V."/>
            <person name="O'Malley M.A."/>
        </authorList>
    </citation>
    <scope>NUCLEOTIDE SEQUENCE [LARGE SCALE GENOMIC DNA]</scope>
    <source>
        <strain evidence="2 3">S4</strain>
    </source>
</reference>
<keyword evidence="3" id="KW-1185">Reference proteome</keyword>
<gene>
    <name evidence="2" type="ORF">BCR32DRAFT_272567</name>
</gene>
<accession>A0A1Y1W336</accession>
<dbReference type="OrthoDB" id="2161919at2759"/>